<evidence type="ECO:0000313" key="1">
    <source>
        <dbReference type="EMBL" id="ASV85941.1"/>
    </source>
</evidence>
<gene>
    <name evidence="1" type="ORF">CES85_1037</name>
</gene>
<dbReference type="EMBL" id="CP022604">
    <property type="protein sequence ID" value="ASV85941.1"/>
    <property type="molecule type" value="Genomic_DNA"/>
</dbReference>
<dbReference type="AlphaFoldDB" id="A0A248UHQ8"/>
<organism evidence="1 2">
    <name type="scientific">Ochrobactrum quorumnocens</name>
    <dbReference type="NCBI Taxonomy" id="271865"/>
    <lineage>
        <taxon>Bacteria</taxon>
        <taxon>Pseudomonadati</taxon>
        <taxon>Pseudomonadota</taxon>
        <taxon>Alphaproteobacteria</taxon>
        <taxon>Hyphomicrobiales</taxon>
        <taxon>Brucellaceae</taxon>
        <taxon>Brucella/Ochrobactrum group</taxon>
        <taxon>Ochrobactrum</taxon>
    </lineage>
</organism>
<dbReference type="Proteomes" id="UP000215256">
    <property type="component" value="Chromosome 1"/>
</dbReference>
<reference evidence="1 2" key="1">
    <citation type="submission" date="2017-07" db="EMBL/GenBank/DDBJ databases">
        <title>Phylogenetic study on the rhizospheric bacterium Ochrobactrum sp. A44.</title>
        <authorList>
            <person name="Krzyzanowska D.M."/>
            <person name="Ossowicki A."/>
            <person name="Rajewska M."/>
            <person name="Maciag T."/>
            <person name="Kaczynski Z."/>
            <person name="Czerwicka M."/>
            <person name="Jafra S."/>
        </authorList>
    </citation>
    <scope>NUCLEOTIDE SEQUENCE [LARGE SCALE GENOMIC DNA]</scope>
    <source>
        <strain evidence="1 2">A44</strain>
    </source>
</reference>
<name>A0A248UHQ8_9HYPH</name>
<dbReference type="KEGG" id="och:CES85_1037"/>
<evidence type="ECO:0000313" key="2">
    <source>
        <dbReference type="Proteomes" id="UP000215256"/>
    </source>
</evidence>
<proteinExistence type="predicted"/>
<protein>
    <submittedName>
        <fullName evidence="1">Uncharacterized protein</fullName>
    </submittedName>
</protein>
<sequence length="48" mass="5597">MKVTVEWHNAGPHTIYGKLEARLGRKPTDKEASDEVKRILREVKHERS</sequence>
<accession>A0A248UHQ8</accession>